<sequence>MTTRNRNLLIILIIIAVAILYNFIFSSKNGNNGSLLEEMRDREIKSIISKKYINKHNHNIPFLVYGGKDSIIVYRDWWDKVSVGDSIIKPKNSLELTIKNSNKLESLNYKDKFGLE</sequence>
<reference evidence="3" key="1">
    <citation type="submission" date="2021-01" db="EMBL/GenBank/DDBJ databases">
        <title>Genome public.</title>
        <authorList>
            <person name="Liu C."/>
            <person name="Sun Q."/>
        </authorList>
    </citation>
    <scope>NUCLEOTIDE SEQUENCE [LARGE SCALE GENOMIC DNA]</scope>
    <source>
        <strain evidence="3">YIM B02567</strain>
    </source>
</reference>
<keyword evidence="1" id="KW-1133">Transmembrane helix</keyword>
<keyword evidence="1" id="KW-0472">Membrane</keyword>
<keyword evidence="1" id="KW-0812">Transmembrane</keyword>
<comment type="caution">
    <text evidence="2">The sequence shown here is derived from an EMBL/GenBank/DDBJ whole genome shotgun (WGS) entry which is preliminary data.</text>
</comment>
<protein>
    <submittedName>
        <fullName evidence="2">Uncharacterized protein</fullName>
    </submittedName>
</protein>
<proteinExistence type="predicted"/>
<organism evidence="2 3">
    <name type="scientific">Chryseobacterium paridis</name>
    <dbReference type="NCBI Taxonomy" id="2800328"/>
    <lineage>
        <taxon>Bacteria</taxon>
        <taxon>Pseudomonadati</taxon>
        <taxon>Bacteroidota</taxon>
        <taxon>Flavobacteriia</taxon>
        <taxon>Flavobacteriales</taxon>
        <taxon>Weeksellaceae</taxon>
        <taxon>Chryseobacterium group</taxon>
        <taxon>Chryseobacterium</taxon>
    </lineage>
</organism>
<accession>A0ABS1G0K5</accession>
<feature type="transmembrane region" description="Helical" evidence="1">
    <location>
        <begin position="7"/>
        <end position="25"/>
    </location>
</feature>
<evidence type="ECO:0000256" key="1">
    <source>
        <dbReference type="SAM" id="Phobius"/>
    </source>
</evidence>
<dbReference type="RefSeq" id="WP_200249057.1">
    <property type="nucleotide sequence ID" value="NZ_JAENHK010000010.1"/>
</dbReference>
<evidence type="ECO:0000313" key="3">
    <source>
        <dbReference type="Proteomes" id="UP000628669"/>
    </source>
</evidence>
<dbReference type="EMBL" id="JAENHK010000010">
    <property type="protein sequence ID" value="MBK1898241.1"/>
    <property type="molecule type" value="Genomic_DNA"/>
</dbReference>
<keyword evidence="3" id="KW-1185">Reference proteome</keyword>
<name>A0ABS1G0K5_9FLAO</name>
<gene>
    <name evidence="2" type="ORF">JHL15_20960</name>
</gene>
<evidence type="ECO:0000313" key="2">
    <source>
        <dbReference type="EMBL" id="MBK1898241.1"/>
    </source>
</evidence>
<dbReference type="Proteomes" id="UP000628669">
    <property type="component" value="Unassembled WGS sequence"/>
</dbReference>